<evidence type="ECO:0000313" key="1">
    <source>
        <dbReference type="EMBL" id="SCA56255.1"/>
    </source>
</evidence>
<dbReference type="STRING" id="1867952.MTBPR1_20103"/>
<accession>A0A1C3RG69</accession>
<dbReference type="SUPFAM" id="SSF52266">
    <property type="entry name" value="SGNH hydrolase"/>
    <property type="match status" value="1"/>
</dbReference>
<dbReference type="OrthoDB" id="5452248at2"/>
<dbReference type="Proteomes" id="UP000231658">
    <property type="component" value="Unassembled WGS sequence"/>
</dbReference>
<name>A0A1C3RG69_9PROT</name>
<dbReference type="InterPro" id="IPR036514">
    <property type="entry name" value="SGNH_hydro_sf"/>
</dbReference>
<dbReference type="GO" id="GO:0016788">
    <property type="term" value="F:hydrolase activity, acting on ester bonds"/>
    <property type="evidence" value="ECO:0007669"/>
    <property type="project" value="UniProtKB-ARBA"/>
</dbReference>
<dbReference type="Gene3D" id="3.40.50.1110">
    <property type="entry name" value="SGNH hydrolase"/>
    <property type="match status" value="1"/>
</dbReference>
<evidence type="ECO:0000313" key="2">
    <source>
        <dbReference type="Proteomes" id="UP000231658"/>
    </source>
</evidence>
<proteinExistence type="predicted"/>
<keyword evidence="2" id="KW-1185">Reference proteome</keyword>
<dbReference type="EMBL" id="FLYE01000012">
    <property type="protein sequence ID" value="SCA56255.1"/>
    <property type="molecule type" value="Genomic_DNA"/>
</dbReference>
<protein>
    <recommendedName>
        <fullName evidence="3">AlgX/AlgJ SGNH hydrolase-like domain-containing protein</fullName>
    </recommendedName>
</protein>
<dbReference type="RefSeq" id="WP_069186932.1">
    <property type="nucleotide sequence ID" value="NZ_FLYE01000012.1"/>
</dbReference>
<dbReference type="AlphaFoldDB" id="A0A1C3RG69"/>
<gene>
    <name evidence="1" type="ORF">MTBPR1_20103</name>
</gene>
<reference evidence="1 2" key="1">
    <citation type="submission" date="2016-07" db="EMBL/GenBank/DDBJ databases">
        <authorList>
            <person name="Lefevre C.T."/>
        </authorList>
    </citation>
    <scope>NUCLEOTIDE SEQUENCE [LARGE SCALE GENOMIC DNA]</scope>
    <source>
        <strain evidence="1">PR1</strain>
    </source>
</reference>
<evidence type="ECO:0008006" key="3">
    <source>
        <dbReference type="Google" id="ProtNLM"/>
    </source>
</evidence>
<sequence>MKKFFHNFLLVLASLTFCFLLLEIGLRFLPVKTGLQIQAVNENDPVFHATPNIDYTYSNGWSFKIPNTGHVNSDGFVNDQDYDASATTPLMAVIGDSFIESLMVPYDKTIQGRLAQSVKNTGRVYSFAFSGAPLSQYLIWAQYAQAKFKPDIMSFVIISNDFDESLLKYKKAPGFHYFDQNKLRRIDYTPGFLRTIVNSSAVFRYLVYNMHIHKTIAAGLRLLPTDFYQSLKSLFISKEEKSPSDTLSRIFENNVPVTVSAEKSTDAQRAIDLFLGNVVEYSGLPAEKIVFIIDALRARIYQNQPQSNKGYAASMFAYFKQQAQAKGFNVIDTDPYFRLDYQKNKTQFDFLPFDAHWNDHAHGVIATAVKQHPLIQSTFFTDK</sequence>
<organism evidence="1 2">
    <name type="scientific">Candidatus Terasakiella magnetica</name>
    <dbReference type="NCBI Taxonomy" id="1867952"/>
    <lineage>
        <taxon>Bacteria</taxon>
        <taxon>Pseudomonadati</taxon>
        <taxon>Pseudomonadota</taxon>
        <taxon>Alphaproteobacteria</taxon>
        <taxon>Rhodospirillales</taxon>
        <taxon>Terasakiellaceae</taxon>
        <taxon>Terasakiella</taxon>
    </lineage>
</organism>